<comment type="caution">
    <text evidence="1">The sequence shown here is derived from an EMBL/GenBank/DDBJ whole genome shotgun (WGS) entry which is preliminary data.</text>
</comment>
<protein>
    <submittedName>
        <fullName evidence="1">Uncharacterized protein</fullName>
    </submittedName>
</protein>
<evidence type="ECO:0000313" key="1">
    <source>
        <dbReference type="EMBL" id="GCC34715.1"/>
    </source>
</evidence>
<dbReference type="InterPro" id="IPR021748">
    <property type="entry name" value="DUF3314"/>
</dbReference>
<evidence type="ECO:0000313" key="2">
    <source>
        <dbReference type="Proteomes" id="UP000287033"/>
    </source>
</evidence>
<dbReference type="PANTHER" id="PTHR36292:SF1">
    <property type="entry name" value="UPF0575 PROTEIN C19ORF67"/>
    <property type="match status" value="1"/>
</dbReference>
<dbReference type="Pfam" id="PF11771">
    <property type="entry name" value="DUF3314"/>
    <property type="match status" value="1"/>
</dbReference>
<sequence>MEENVTNGHDIAVHKRREKLKCSRSMDVVNTEPKGSHWTETELQQLMGQHMQEKQRKESQVFMPAPAYSSCSTMQASQTSVQVTNTTTFTPQHGKEEQPHGLEGEAPQYDITLMEEKLQPIEQQLQYLLKKAEEFQTHLVYSLFPSCSRDRIHNEEFARAVPIFVKTCQPYFAYLESTARSIHSDRKPLPEYIQKRLLQFSQQLASSLEQLVLMYASFGFISLEETDPCSICYFYRGEFRLGHWFRVSTFRYCMPVPYTAAKEPSLLFKKIRWNVDITEGASYGDGTDSLTEYYFLCFKEANQAMDNNQPSSKNTTSKSRRLWSIGRWIQVEPSPREPDLLCWFLYKQPRGDYELLVTIGFEEPSQIAATDLLVDILLSRRSADPAGTCLTKPKQFSYLDGKLPKPESCLNFLFNVAFKFIVEITQTDQVVTAVYWHVDHKAKEL</sequence>
<proteinExistence type="predicted"/>
<gene>
    <name evidence="1" type="ORF">chiPu_0013190</name>
</gene>
<organism evidence="1 2">
    <name type="scientific">Chiloscyllium punctatum</name>
    <name type="common">Brownbanded bambooshark</name>
    <name type="synonym">Hemiscyllium punctatum</name>
    <dbReference type="NCBI Taxonomy" id="137246"/>
    <lineage>
        <taxon>Eukaryota</taxon>
        <taxon>Metazoa</taxon>
        <taxon>Chordata</taxon>
        <taxon>Craniata</taxon>
        <taxon>Vertebrata</taxon>
        <taxon>Chondrichthyes</taxon>
        <taxon>Elasmobranchii</taxon>
        <taxon>Galeomorphii</taxon>
        <taxon>Galeoidea</taxon>
        <taxon>Orectolobiformes</taxon>
        <taxon>Hemiscylliidae</taxon>
        <taxon>Chiloscyllium</taxon>
    </lineage>
</organism>
<reference evidence="1 2" key="1">
    <citation type="journal article" date="2018" name="Nat. Ecol. Evol.">
        <title>Shark genomes provide insights into elasmobranch evolution and the origin of vertebrates.</title>
        <authorList>
            <person name="Hara Y"/>
            <person name="Yamaguchi K"/>
            <person name="Onimaru K"/>
            <person name="Kadota M"/>
            <person name="Koyanagi M"/>
            <person name="Keeley SD"/>
            <person name="Tatsumi K"/>
            <person name="Tanaka K"/>
            <person name="Motone F"/>
            <person name="Kageyama Y"/>
            <person name="Nozu R"/>
            <person name="Adachi N"/>
            <person name="Nishimura O"/>
            <person name="Nakagawa R"/>
            <person name="Tanegashima C"/>
            <person name="Kiyatake I"/>
            <person name="Matsumoto R"/>
            <person name="Murakumo K"/>
            <person name="Nishida K"/>
            <person name="Terakita A"/>
            <person name="Kuratani S"/>
            <person name="Sato K"/>
            <person name="Hyodo S Kuraku.S."/>
        </authorList>
    </citation>
    <scope>NUCLEOTIDE SEQUENCE [LARGE SCALE GENOMIC DNA]</scope>
</reference>
<dbReference type="EMBL" id="BEZZ01000625">
    <property type="protein sequence ID" value="GCC34715.1"/>
    <property type="molecule type" value="Genomic_DNA"/>
</dbReference>
<keyword evidence="2" id="KW-1185">Reference proteome</keyword>
<dbReference type="Proteomes" id="UP000287033">
    <property type="component" value="Unassembled WGS sequence"/>
</dbReference>
<dbReference type="AlphaFoldDB" id="A0A401SWF0"/>
<dbReference type="OrthoDB" id="9933945at2759"/>
<dbReference type="PANTHER" id="PTHR36292">
    <property type="entry name" value="UPF0575 PROTEIN C19ORF67"/>
    <property type="match status" value="1"/>
</dbReference>
<name>A0A401SWF0_CHIPU</name>
<accession>A0A401SWF0</accession>